<keyword evidence="2" id="KW-1185">Reference proteome</keyword>
<name>A0AAV7UJ95_PLEWA</name>
<protein>
    <submittedName>
        <fullName evidence="1">Uncharacterized protein</fullName>
    </submittedName>
</protein>
<reference evidence="1" key="1">
    <citation type="journal article" date="2022" name="bioRxiv">
        <title>Sequencing and chromosome-scale assembly of the giantPleurodeles waltlgenome.</title>
        <authorList>
            <person name="Brown T."/>
            <person name="Elewa A."/>
            <person name="Iarovenko S."/>
            <person name="Subramanian E."/>
            <person name="Araus A.J."/>
            <person name="Petzold A."/>
            <person name="Susuki M."/>
            <person name="Suzuki K.-i.T."/>
            <person name="Hayashi T."/>
            <person name="Toyoda A."/>
            <person name="Oliveira C."/>
            <person name="Osipova E."/>
            <person name="Leigh N.D."/>
            <person name="Simon A."/>
            <person name="Yun M.H."/>
        </authorList>
    </citation>
    <scope>NUCLEOTIDE SEQUENCE</scope>
    <source>
        <strain evidence="1">20211129_DDA</strain>
        <tissue evidence="1">Liver</tissue>
    </source>
</reference>
<sequence>MRTRKGGALLGLREARRKEDMLLKNPQPTLTERELRHLNCGALVGKPKCCPRWRACTGTCRTSFYGRP</sequence>
<organism evidence="1 2">
    <name type="scientific">Pleurodeles waltl</name>
    <name type="common">Iberian ribbed newt</name>
    <dbReference type="NCBI Taxonomy" id="8319"/>
    <lineage>
        <taxon>Eukaryota</taxon>
        <taxon>Metazoa</taxon>
        <taxon>Chordata</taxon>
        <taxon>Craniata</taxon>
        <taxon>Vertebrata</taxon>
        <taxon>Euteleostomi</taxon>
        <taxon>Amphibia</taxon>
        <taxon>Batrachia</taxon>
        <taxon>Caudata</taxon>
        <taxon>Salamandroidea</taxon>
        <taxon>Salamandridae</taxon>
        <taxon>Pleurodelinae</taxon>
        <taxon>Pleurodeles</taxon>
    </lineage>
</organism>
<accession>A0AAV7UJ95</accession>
<proteinExistence type="predicted"/>
<evidence type="ECO:0000313" key="2">
    <source>
        <dbReference type="Proteomes" id="UP001066276"/>
    </source>
</evidence>
<gene>
    <name evidence="1" type="ORF">NDU88_005325</name>
</gene>
<comment type="caution">
    <text evidence="1">The sequence shown here is derived from an EMBL/GenBank/DDBJ whole genome shotgun (WGS) entry which is preliminary data.</text>
</comment>
<dbReference type="Proteomes" id="UP001066276">
    <property type="component" value="Chromosome 3_1"/>
</dbReference>
<dbReference type="AlphaFoldDB" id="A0AAV7UJ95"/>
<evidence type="ECO:0000313" key="1">
    <source>
        <dbReference type="EMBL" id="KAJ1188564.1"/>
    </source>
</evidence>
<dbReference type="EMBL" id="JANPWB010000005">
    <property type="protein sequence ID" value="KAJ1188564.1"/>
    <property type="molecule type" value="Genomic_DNA"/>
</dbReference>